<reference evidence="1 2" key="1">
    <citation type="submission" date="2016-11" db="EMBL/GenBank/DDBJ databases">
        <title>Paenibacillus species isolates.</title>
        <authorList>
            <person name="Beno S.M."/>
        </authorList>
    </citation>
    <scope>NUCLEOTIDE SEQUENCE [LARGE SCALE GENOMIC DNA]</scope>
    <source>
        <strain evidence="1 2">FSL H7-0433</strain>
    </source>
</reference>
<dbReference type="RefSeq" id="WP_076218000.1">
    <property type="nucleotide sequence ID" value="NZ_MPTJ01000013.1"/>
</dbReference>
<keyword evidence="2" id="KW-1185">Reference proteome</keyword>
<sequence>MDYGITDLESDLSIGREIEFTFENERYSISRVSTGFSFTKYNEPSTMQNYTDHTELLGNAKIGNELLTDIFKERRIKIEVIF</sequence>
<name>A0ABX3GYI9_9BACL</name>
<dbReference type="EMBL" id="MPVP01000012">
    <property type="protein sequence ID" value="OMD38509.1"/>
    <property type="molecule type" value="Genomic_DNA"/>
</dbReference>
<comment type="caution">
    <text evidence="1">The sequence shown here is derived from an EMBL/GenBank/DDBJ whole genome shotgun (WGS) entry which is preliminary data.</text>
</comment>
<evidence type="ECO:0000313" key="1">
    <source>
        <dbReference type="EMBL" id="OMD38509.1"/>
    </source>
</evidence>
<dbReference type="Proteomes" id="UP000187158">
    <property type="component" value="Unassembled WGS sequence"/>
</dbReference>
<organism evidence="1 2">
    <name type="scientific">Paenibacillus odorifer</name>
    <dbReference type="NCBI Taxonomy" id="189426"/>
    <lineage>
        <taxon>Bacteria</taxon>
        <taxon>Bacillati</taxon>
        <taxon>Bacillota</taxon>
        <taxon>Bacilli</taxon>
        <taxon>Bacillales</taxon>
        <taxon>Paenibacillaceae</taxon>
        <taxon>Paenibacillus</taxon>
    </lineage>
</organism>
<evidence type="ECO:0000313" key="2">
    <source>
        <dbReference type="Proteomes" id="UP000187158"/>
    </source>
</evidence>
<accession>A0ABX3GYI9</accession>
<gene>
    <name evidence="1" type="ORF">BSO21_04105</name>
</gene>
<protein>
    <submittedName>
        <fullName evidence="1">Uncharacterized protein</fullName>
    </submittedName>
</protein>
<proteinExistence type="predicted"/>